<reference evidence="2 3" key="1">
    <citation type="submission" date="2024-10" db="EMBL/GenBank/DDBJ databases">
        <title>Updated reference genomes for cyclostephanoid diatoms.</title>
        <authorList>
            <person name="Roberts W.R."/>
            <person name="Alverson A.J."/>
        </authorList>
    </citation>
    <scope>NUCLEOTIDE SEQUENCE [LARGE SCALE GENOMIC DNA]</scope>
    <source>
        <strain evidence="2 3">AJA010-31</strain>
    </source>
</reference>
<protein>
    <submittedName>
        <fullName evidence="2">Uncharacterized protein</fullName>
    </submittedName>
</protein>
<evidence type="ECO:0000313" key="3">
    <source>
        <dbReference type="Proteomes" id="UP001530400"/>
    </source>
</evidence>
<feature type="compositionally biased region" description="Low complexity" evidence="1">
    <location>
        <begin position="36"/>
        <end position="49"/>
    </location>
</feature>
<dbReference type="AlphaFoldDB" id="A0ABD3NFK8"/>
<evidence type="ECO:0000256" key="1">
    <source>
        <dbReference type="SAM" id="MobiDB-lite"/>
    </source>
</evidence>
<feature type="region of interest" description="Disordered" evidence="1">
    <location>
        <begin position="292"/>
        <end position="319"/>
    </location>
</feature>
<evidence type="ECO:0000313" key="2">
    <source>
        <dbReference type="EMBL" id="KAL3774143.1"/>
    </source>
</evidence>
<proteinExistence type="predicted"/>
<sequence length="437" mass="48166">MSESPAPLNLPSLSGDAAGASAPPAAQERNRCGGSPSTTIPADDTPPTVDTDRSRSPINTCGPLGVATAALNEFVASLHYDPQKIVLGRFGLTKITQYERAYREKESIRKTSQEGAWTRNCKVSFPFQPNAEVKDGPAHKAFAAKAAAFEKQMMTRLAAMHQEGKELNLKGTNDKLANIVLQSLPSIASLCLPLHNCTSNSYGKHDNTILNHRCGCFICHNGVHPLQDRTKNAIRLISNPITGRTVYAKPIGDDKLSAALDNAMLKTPTKPAEQEQRRVMETTLRLERSQLECSRNQRPQGSSVRSRVDRQVGQERRGNARAIAEERRRISSQRIQRQLLVNREVERRYGFVPDTTQTAFQNAVNLRANSRVDAAHPLPLPMPTNMAFHDLTPGKIVPPNAKTLLGLGSKFIITPTHTTGEGDMFRTTDRLNHDFKL</sequence>
<comment type="caution">
    <text evidence="2">The sequence shown here is derived from an EMBL/GenBank/DDBJ whole genome shotgun (WGS) entry which is preliminary data.</text>
</comment>
<keyword evidence="3" id="KW-1185">Reference proteome</keyword>
<feature type="region of interest" description="Disordered" evidence="1">
    <location>
        <begin position="1"/>
        <end position="57"/>
    </location>
</feature>
<feature type="compositionally biased region" description="Low complexity" evidence="1">
    <location>
        <begin position="10"/>
        <end position="26"/>
    </location>
</feature>
<feature type="compositionally biased region" description="Basic and acidic residues" evidence="1">
    <location>
        <begin position="306"/>
        <end position="319"/>
    </location>
</feature>
<accession>A0ABD3NFK8</accession>
<feature type="compositionally biased region" description="Polar residues" evidence="1">
    <location>
        <begin position="292"/>
        <end position="305"/>
    </location>
</feature>
<dbReference type="Proteomes" id="UP001530400">
    <property type="component" value="Unassembled WGS sequence"/>
</dbReference>
<name>A0ABD3NFK8_9STRA</name>
<organism evidence="2 3">
    <name type="scientific">Cyclotella atomus</name>
    <dbReference type="NCBI Taxonomy" id="382360"/>
    <lineage>
        <taxon>Eukaryota</taxon>
        <taxon>Sar</taxon>
        <taxon>Stramenopiles</taxon>
        <taxon>Ochrophyta</taxon>
        <taxon>Bacillariophyta</taxon>
        <taxon>Coscinodiscophyceae</taxon>
        <taxon>Thalassiosirophycidae</taxon>
        <taxon>Stephanodiscales</taxon>
        <taxon>Stephanodiscaceae</taxon>
        <taxon>Cyclotella</taxon>
    </lineage>
</organism>
<gene>
    <name evidence="2" type="ORF">ACHAWO_006102</name>
</gene>
<dbReference type="EMBL" id="JALLPJ020001208">
    <property type="protein sequence ID" value="KAL3774143.1"/>
    <property type="molecule type" value="Genomic_DNA"/>
</dbReference>